<evidence type="ECO:0008006" key="6">
    <source>
        <dbReference type="Google" id="ProtNLM"/>
    </source>
</evidence>
<evidence type="ECO:0000313" key="4">
    <source>
        <dbReference type="EMBL" id="OFE00288.1"/>
    </source>
</evidence>
<proteinExistence type="predicted"/>
<comment type="caution">
    <text evidence="4">The sequence shown here is derived from an EMBL/GenBank/DDBJ whole genome shotgun (WGS) entry which is preliminary data.</text>
</comment>
<dbReference type="RefSeq" id="WP_070146226.1">
    <property type="nucleotide sequence ID" value="NZ_LXLX01000014.1"/>
</dbReference>
<dbReference type="GO" id="GO:0004519">
    <property type="term" value="F:endonuclease activity"/>
    <property type="evidence" value="ECO:0007669"/>
    <property type="project" value="UniProtKB-KW"/>
</dbReference>
<sequence>MSQNNNLILSAQKELDEKLSNYKGKKVSELKEELGLFEKDSKASFVNLARKMLKISNNQFELCDNKVQAVLKTVRLTGMETPAEAMSFMPINFDKWIAADSWKSSSLYEYFKSKTLVLFIFQQYPTGKRVDDSEMTFLDAKVWKMSEYDMNHGLKEVWDQVRYLINERKLEITPVKQKSGKIINKNNLPSGKFNSLGHLRPGGKNGDDKVELPTGQSIVKQRFWFNIEYVKEIIDL</sequence>
<dbReference type="SUPFAM" id="SSF52980">
    <property type="entry name" value="Restriction endonuclease-like"/>
    <property type="match status" value="1"/>
</dbReference>
<dbReference type="GO" id="GO:0016787">
    <property type="term" value="F:hydrolase activity"/>
    <property type="evidence" value="ECO:0007669"/>
    <property type="project" value="UniProtKB-KW"/>
</dbReference>
<dbReference type="CDD" id="cd22355">
    <property type="entry name" value="Sau3AI_C"/>
    <property type="match status" value="1"/>
</dbReference>
<dbReference type="Gene3D" id="3.40.600.10">
    <property type="entry name" value="DNA mismatch repair MutH/Restriction endonuclease, type II"/>
    <property type="match status" value="1"/>
</dbReference>
<name>A0A1E8BTG3_BACMY</name>
<evidence type="ECO:0000256" key="3">
    <source>
        <dbReference type="ARBA" id="ARBA00022801"/>
    </source>
</evidence>
<keyword evidence="1" id="KW-0540">Nuclease</keyword>
<dbReference type="InterPro" id="IPR037057">
    <property type="entry name" value="DNA_rep_MutH/T2_RE_sf"/>
</dbReference>
<dbReference type="Proteomes" id="UP000175835">
    <property type="component" value="Unassembled WGS sequence"/>
</dbReference>
<evidence type="ECO:0000313" key="5">
    <source>
        <dbReference type="Proteomes" id="UP000175835"/>
    </source>
</evidence>
<dbReference type="AlphaFoldDB" id="A0A1E8BTG3"/>
<dbReference type="PATRIC" id="fig|86662.28.peg.938"/>
<organism evidence="4 5">
    <name type="scientific">Bacillus mycoides</name>
    <dbReference type="NCBI Taxonomy" id="1405"/>
    <lineage>
        <taxon>Bacteria</taxon>
        <taxon>Bacillati</taxon>
        <taxon>Bacillota</taxon>
        <taxon>Bacilli</taxon>
        <taxon>Bacillales</taxon>
        <taxon>Bacillaceae</taxon>
        <taxon>Bacillus</taxon>
        <taxon>Bacillus cereus group</taxon>
    </lineage>
</organism>
<evidence type="ECO:0000256" key="2">
    <source>
        <dbReference type="ARBA" id="ARBA00022759"/>
    </source>
</evidence>
<gene>
    <name evidence="4" type="ORF">BWGOE11_09820</name>
</gene>
<keyword evidence="2" id="KW-0255">Endonuclease</keyword>
<protein>
    <recommendedName>
        <fullName evidence="6">DNA mismatch repair protein MutH</fullName>
    </recommendedName>
</protein>
<reference evidence="4 5" key="1">
    <citation type="submission" date="2016-05" db="EMBL/GenBank/DDBJ databases">
        <title>Bacillus thuringiensis and Bacillus weihenstephanensis as novel biocontrol agents of wilt causing Verticillium species.</title>
        <authorList>
            <person name="Hollensteiner J."/>
            <person name="Wemheuer F."/>
            <person name="Harting R."/>
            <person name="Kolarzyk A."/>
            <person name="Diaz-Valerio S."/>
            <person name="Poehlein A."/>
            <person name="Brzuszkiewicz E."/>
            <person name="Nesemann K."/>
            <person name="Braus-Stromeyer S."/>
            <person name="Braus G."/>
            <person name="Daniel R."/>
            <person name="Liesegang H."/>
        </authorList>
    </citation>
    <scope>NUCLEOTIDE SEQUENCE [LARGE SCALE GENOMIC DNA]</scope>
    <source>
        <strain evidence="4 5">GOE11</strain>
    </source>
</reference>
<keyword evidence="3" id="KW-0378">Hydrolase</keyword>
<accession>A0A1E8BTG3</accession>
<dbReference type="GO" id="GO:0003677">
    <property type="term" value="F:DNA binding"/>
    <property type="evidence" value="ECO:0007669"/>
    <property type="project" value="InterPro"/>
</dbReference>
<dbReference type="EMBL" id="LXLX01000014">
    <property type="protein sequence ID" value="OFE00288.1"/>
    <property type="molecule type" value="Genomic_DNA"/>
</dbReference>
<evidence type="ECO:0000256" key="1">
    <source>
        <dbReference type="ARBA" id="ARBA00022722"/>
    </source>
</evidence>
<dbReference type="InterPro" id="IPR011335">
    <property type="entry name" value="Restrct_endonuc-II-like"/>
</dbReference>